<dbReference type="EMBL" id="MU155332">
    <property type="protein sequence ID" value="KAF9475433.1"/>
    <property type="molecule type" value="Genomic_DNA"/>
</dbReference>
<name>A0A9P6CXB9_9AGAR</name>
<evidence type="ECO:0000313" key="2">
    <source>
        <dbReference type="Proteomes" id="UP000807469"/>
    </source>
</evidence>
<protein>
    <submittedName>
        <fullName evidence="1">Uncharacterized protein</fullName>
    </submittedName>
</protein>
<proteinExistence type="predicted"/>
<accession>A0A9P6CXB9</accession>
<sequence length="137" mass="16708">MSHFLLRMRHCIFVKNVMILIFIANVQRTLQLRLISMWCGQKRIKFELIGFRKWFRRELFPQFFRRRNTKIIHFNRLAGHIYILHCILLIAKVPIGHPKCQHERDYRECRHCNRERFYNVAVGFTHDKTLRLDDGVG</sequence>
<dbReference type="AlphaFoldDB" id="A0A9P6CXB9"/>
<reference evidence="1" key="1">
    <citation type="submission" date="2020-11" db="EMBL/GenBank/DDBJ databases">
        <authorList>
            <consortium name="DOE Joint Genome Institute"/>
            <person name="Ahrendt S."/>
            <person name="Riley R."/>
            <person name="Andreopoulos W."/>
            <person name="Labutti K."/>
            <person name="Pangilinan J."/>
            <person name="Ruiz-Duenas F.J."/>
            <person name="Barrasa J.M."/>
            <person name="Sanchez-Garcia M."/>
            <person name="Camarero S."/>
            <person name="Miyauchi S."/>
            <person name="Serrano A."/>
            <person name="Linde D."/>
            <person name="Babiker R."/>
            <person name="Drula E."/>
            <person name="Ayuso-Fernandez I."/>
            <person name="Pacheco R."/>
            <person name="Padilla G."/>
            <person name="Ferreira P."/>
            <person name="Barriuso J."/>
            <person name="Kellner H."/>
            <person name="Castanera R."/>
            <person name="Alfaro M."/>
            <person name="Ramirez L."/>
            <person name="Pisabarro A.G."/>
            <person name="Kuo A."/>
            <person name="Tritt A."/>
            <person name="Lipzen A."/>
            <person name="He G."/>
            <person name="Yan M."/>
            <person name="Ng V."/>
            <person name="Cullen D."/>
            <person name="Martin F."/>
            <person name="Rosso M.-N."/>
            <person name="Henrissat B."/>
            <person name="Hibbett D."/>
            <person name="Martinez A.T."/>
            <person name="Grigoriev I.V."/>
        </authorList>
    </citation>
    <scope>NUCLEOTIDE SEQUENCE</scope>
    <source>
        <strain evidence="1">CIRM-BRFM 674</strain>
    </source>
</reference>
<dbReference type="Proteomes" id="UP000807469">
    <property type="component" value="Unassembled WGS sequence"/>
</dbReference>
<organism evidence="1 2">
    <name type="scientific">Pholiota conissans</name>
    <dbReference type="NCBI Taxonomy" id="109636"/>
    <lineage>
        <taxon>Eukaryota</taxon>
        <taxon>Fungi</taxon>
        <taxon>Dikarya</taxon>
        <taxon>Basidiomycota</taxon>
        <taxon>Agaricomycotina</taxon>
        <taxon>Agaricomycetes</taxon>
        <taxon>Agaricomycetidae</taxon>
        <taxon>Agaricales</taxon>
        <taxon>Agaricineae</taxon>
        <taxon>Strophariaceae</taxon>
        <taxon>Pholiota</taxon>
    </lineage>
</organism>
<gene>
    <name evidence="1" type="ORF">BDN70DRAFT_249734</name>
</gene>
<keyword evidence="2" id="KW-1185">Reference proteome</keyword>
<comment type="caution">
    <text evidence="1">The sequence shown here is derived from an EMBL/GenBank/DDBJ whole genome shotgun (WGS) entry which is preliminary data.</text>
</comment>
<evidence type="ECO:0000313" key="1">
    <source>
        <dbReference type="EMBL" id="KAF9475433.1"/>
    </source>
</evidence>